<reference evidence="1 2" key="1">
    <citation type="submission" date="2017-01" db="EMBL/GenBank/DDBJ databases">
        <authorList>
            <person name="Mah S.A."/>
            <person name="Swanson W.J."/>
            <person name="Moy G.W."/>
            <person name="Vacquier V.D."/>
        </authorList>
    </citation>
    <scope>NUCLEOTIDE SEQUENCE [LARGE SCALE GENOMIC DNA]</scope>
</reference>
<sequence>MLNYKNYDEIFQNLFKYHNYRIVEDSRMTAVVRVPRRRSFVERLVTWNFEPVEMEERIQHSCQVRIASDTIYAHPVVAKAIRERIIDRVWGKSKDDSTPCL</sequence>
<name>A0A1S6L3A3_9CAUD</name>
<protein>
    <submittedName>
        <fullName evidence="1">Uncharacterized protein</fullName>
    </submittedName>
</protein>
<evidence type="ECO:0000313" key="1">
    <source>
        <dbReference type="EMBL" id="AQT28671.1"/>
    </source>
</evidence>
<keyword evidence="2" id="KW-1185">Reference proteome</keyword>
<proteinExistence type="predicted"/>
<gene>
    <name evidence="1" type="ORF">YOLOSWAG_192</name>
</gene>
<accession>A0A1S6L3A3</accession>
<organism evidence="1 2">
    <name type="scientific">Erwinia phage vB_EamM_Yoloswag</name>
    <dbReference type="NCBI Taxonomy" id="1958956"/>
    <lineage>
        <taxon>Viruses</taxon>
        <taxon>Duplodnaviria</taxon>
        <taxon>Heunggongvirae</taxon>
        <taxon>Uroviricota</taxon>
        <taxon>Caudoviricetes</taxon>
        <taxon>Yoloswagvirus</taxon>
        <taxon>Yoloswagvirus yoloswag</taxon>
    </lineage>
</organism>
<dbReference type="EMBL" id="KY448244">
    <property type="protein sequence ID" value="AQT28671.1"/>
    <property type="molecule type" value="Genomic_DNA"/>
</dbReference>
<evidence type="ECO:0000313" key="2">
    <source>
        <dbReference type="Proteomes" id="UP000221250"/>
    </source>
</evidence>
<dbReference type="Proteomes" id="UP000221250">
    <property type="component" value="Segment"/>
</dbReference>